<protein>
    <recommendedName>
        <fullName evidence="2">Nucleotide modification associated domain-containing protein</fullName>
    </recommendedName>
</protein>
<sequence>MDRISQLKAVQLEGAKLFEKKNKDYGDAFANYGPIGVIVRMGDKINRLTSVTNNGINLVKTECIRDTLIDLHNYSAMAIMLMDENKEQIIELPKSIPRNDSYAHELSLQDNSKVDNNDLPYSARWPNCSSPKNTSESSWPPSVNNR</sequence>
<dbReference type="Pfam" id="PF07659">
    <property type="entry name" value="DUF1599"/>
    <property type="match status" value="1"/>
</dbReference>
<name>A0A6C0KAD4_9ZZZZ</name>
<feature type="region of interest" description="Disordered" evidence="1">
    <location>
        <begin position="103"/>
        <end position="146"/>
    </location>
</feature>
<feature type="domain" description="Nucleotide modification associated" evidence="2">
    <location>
        <begin position="21"/>
        <end position="80"/>
    </location>
</feature>
<dbReference type="AlphaFoldDB" id="A0A6C0KAD4"/>
<evidence type="ECO:0000313" key="3">
    <source>
        <dbReference type="EMBL" id="QHU15005.1"/>
    </source>
</evidence>
<dbReference type="EMBL" id="MN740848">
    <property type="protein sequence ID" value="QHU15005.1"/>
    <property type="molecule type" value="Genomic_DNA"/>
</dbReference>
<dbReference type="InterPro" id="IPR011630">
    <property type="entry name" value="DUF1599"/>
</dbReference>
<organism evidence="3">
    <name type="scientific">viral metagenome</name>
    <dbReference type="NCBI Taxonomy" id="1070528"/>
    <lineage>
        <taxon>unclassified sequences</taxon>
        <taxon>metagenomes</taxon>
        <taxon>organismal metagenomes</taxon>
    </lineage>
</organism>
<feature type="compositionally biased region" description="Polar residues" evidence="1">
    <location>
        <begin position="127"/>
        <end position="146"/>
    </location>
</feature>
<evidence type="ECO:0000259" key="2">
    <source>
        <dbReference type="Pfam" id="PF07659"/>
    </source>
</evidence>
<proteinExistence type="predicted"/>
<evidence type="ECO:0000256" key="1">
    <source>
        <dbReference type="SAM" id="MobiDB-lite"/>
    </source>
</evidence>
<reference evidence="3" key="1">
    <citation type="journal article" date="2020" name="Nature">
        <title>Giant virus diversity and host interactions through global metagenomics.</title>
        <authorList>
            <person name="Schulz F."/>
            <person name="Roux S."/>
            <person name="Paez-Espino D."/>
            <person name="Jungbluth S."/>
            <person name="Walsh D.A."/>
            <person name="Denef V.J."/>
            <person name="McMahon K.D."/>
            <person name="Konstantinidis K.T."/>
            <person name="Eloe-Fadrosh E.A."/>
            <person name="Kyrpides N.C."/>
            <person name="Woyke T."/>
        </authorList>
    </citation>
    <scope>NUCLEOTIDE SEQUENCE</scope>
    <source>
        <strain evidence="3">GVMAG-S-1102244-55</strain>
    </source>
</reference>
<accession>A0A6C0KAD4</accession>